<dbReference type="Gene3D" id="3.30.730.10">
    <property type="entry name" value="AP2/ERF domain"/>
    <property type="match status" value="1"/>
</dbReference>
<evidence type="ECO:0000256" key="1">
    <source>
        <dbReference type="ARBA" id="ARBA00004123"/>
    </source>
</evidence>
<dbReference type="PROSITE" id="PS51032">
    <property type="entry name" value="AP2_ERF"/>
    <property type="match status" value="1"/>
</dbReference>
<reference evidence="8" key="1">
    <citation type="submission" date="2023-07" db="EMBL/GenBank/DDBJ databases">
        <authorList>
            <consortium name="AG Swart"/>
            <person name="Singh M."/>
            <person name="Singh A."/>
            <person name="Seah K."/>
            <person name="Emmerich C."/>
        </authorList>
    </citation>
    <scope>NUCLEOTIDE SEQUENCE</scope>
    <source>
        <strain evidence="8">DP1</strain>
    </source>
</reference>
<evidence type="ECO:0000256" key="2">
    <source>
        <dbReference type="ARBA" id="ARBA00023015"/>
    </source>
</evidence>
<evidence type="ECO:0000256" key="4">
    <source>
        <dbReference type="ARBA" id="ARBA00023163"/>
    </source>
</evidence>
<organism evidence="8 9">
    <name type="scientific">Euplotes crassus</name>
    <dbReference type="NCBI Taxonomy" id="5936"/>
    <lineage>
        <taxon>Eukaryota</taxon>
        <taxon>Sar</taxon>
        <taxon>Alveolata</taxon>
        <taxon>Ciliophora</taxon>
        <taxon>Intramacronucleata</taxon>
        <taxon>Spirotrichea</taxon>
        <taxon>Hypotrichia</taxon>
        <taxon>Euplotida</taxon>
        <taxon>Euplotidae</taxon>
        <taxon>Moneuplotes</taxon>
    </lineage>
</organism>
<evidence type="ECO:0000259" key="7">
    <source>
        <dbReference type="PROSITE" id="PS51032"/>
    </source>
</evidence>
<dbReference type="Proteomes" id="UP001295684">
    <property type="component" value="Unassembled WGS sequence"/>
</dbReference>
<evidence type="ECO:0000313" key="8">
    <source>
        <dbReference type="EMBL" id="CAI2383196.1"/>
    </source>
</evidence>
<evidence type="ECO:0000256" key="5">
    <source>
        <dbReference type="ARBA" id="ARBA00023242"/>
    </source>
</evidence>
<proteinExistence type="predicted"/>
<keyword evidence="2" id="KW-0805">Transcription regulation</keyword>
<accession>A0AAD2D893</accession>
<gene>
    <name evidence="8" type="ORF">ECRASSUSDP1_LOCUS24689</name>
</gene>
<dbReference type="GO" id="GO:0003677">
    <property type="term" value="F:DNA binding"/>
    <property type="evidence" value="ECO:0007669"/>
    <property type="project" value="UniProtKB-KW"/>
</dbReference>
<evidence type="ECO:0000256" key="3">
    <source>
        <dbReference type="ARBA" id="ARBA00023125"/>
    </source>
</evidence>
<evidence type="ECO:0000256" key="6">
    <source>
        <dbReference type="SAM" id="MobiDB-lite"/>
    </source>
</evidence>
<dbReference type="SMART" id="SM00380">
    <property type="entry name" value="AP2"/>
    <property type="match status" value="1"/>
</dbReference>
<dbReference type="AlphaFoldDB" id="A0AAD2D893"/>
<dbReference type="EMBL" id="CAMPGE010025441">
    <property type="protein sequence ID" value="CAI2383196.1"/>
    <property type="molecule type" value="Genomic_DNA"/>
</dbReference>
<sequence>MNLSNLADNSVASRWNHALVCGYAGVIYQLAQTYCVCQEVNCRTETPMEQISPNLKEFGSYQDLKGCTYSKNLKSFCETNPSVQQEQTDSLSTAKARDSQKSEDIKSDSPEQMNLPETGETPNGPQESEVIKKRRRRSTKLEIKSKLIRVRAQILKKGIPAFYSSPKKARGNLPGNSNRRSKYIGVSKNNVHWQALINIGRAKKYIDIFACEQEAARTYDLYAIALKGVKAGLNFDYTTEEMISMIDSYLKHKRVEISS</sequence>
<protein>
    <recommendedName>
        <fullName evidence="7">AP2/ERF domain-containing protein</fullName>
    </recommendedName>
</protein>
<keyword evidence="3" id="KW-0238">DNA-binding</keyword>
<feature type="compositionally biased region" description="Basic and acidic residues" evidence="6">
    <location>
        <begin position="95"/>
        <end position="109"/>
    </location>
</feature>
<dbReference type="InterPro" id="IPR001471">
    <property type="entry name" value="AP2/ERF_dom"/>
</dbReference>
<evidence type="ECO:0000313" key="9">
    <source>
        <dbReference type="Proteomes" id="UP001295684"/>
    </source>
</evidence>
<dbReference type="InterPro" id="IPR036955">
    <property type="entry name" value="AP2/ERF_dom_sf"/>
</dbReference>
<keyword evidence="5" id="KW-0539">Nucleus</keyword>
<keyword evidence="9" id="KW-1185">Reference proteome</keyword>
<comment type="caution">
    <text evidence="8">The sequence shown here is derived from an EMBL/GenBank/DDBJ whole genome shotgun (WGS) entry which is preliminary data.</text>
</comment>
<feature type="domain" description="AP2/ERF" evidence="7">
    <location>
        <begin position="168"/>
        <end position="236"/>
    </location>
</feature>
<name>A0AAD2D893_EUPCR</name>
<dbReference type="GO" id="GO:0005634">
    <property type="term" value="C:nucleus"/>
    <property type="evidence" value="ECO:0007669"/>
    <property type="project" value="UniProtKB-SubCell"/>
</dbReference>
<feature type="compositionally biased region" description="Polar residues" evidence="6">
    <location>
        <begin position="80"/>
        <end position="93"/>
    </location>
</feature>
<dbReference type="InterPro" id="IPR016177">
    <property type="entry name" value="DNA-bd_dom_sf"/>
</dbReference>
<dbReference type="GO" id="GO:0003700">
    <property type="term" value="F:DNA-binding transcription factor activity"/>
    <property type="evidence" value="ECO:0007669"/>
    <property type="project" value="InterPro"/>
</dbReference>
<feature type="region of interest" description="Disordered" evidence="6">
    <location>
        <begin position="80"/>
        <end position="137"/>
    </location>
</feature>
<comment type="subcellular location">
    <subcellularLocation>
        <location evidence="1">Nucleus</location>
    </subcellularLocation>
</comment>
<dbReference type="SUPFAM" id="SSF54171">
    <property type="entry name" value="DNA-binding domain"/>
    <property type="match status" value="1"/>
</dbReference>
<keyword evidence="4" id="KW-0804">Transcription</keyword>